<dbReference type="InterPro" id="IPR050807">
    <property type="entry name" value="TransReg_Diox_bact_type"/>
</dbReference>
<keyword evidence="1" id="KW-0238">DNA-binding</keyword>
<dbReference type="GO" id="GO:0003700">
    <property type="term" value="F:DNA-binding transcription factor activity"/>
    <property type="evidence" value="ECO:0007669"/>
    <property type="project" value="TreeGrafter"/>
</dbReference>
<dbReference type="Pfam" id="PF01381">
    <property type="entry name" value="HTH_3"/>
    <property type="match status" value="1"/>
</dbReference>
<dbReference type="InterPro" id="IPR010982">
    <property type="entry name" value="Lambda_DNA-bd_dom_sf"/>
</dbReference>
<dbReference type="Gene3D" id="1.10.260.40">
    <property type="entry name" value="lambda repressor-like DNA-binding domains"/>
    <property type="match status" value="1"/>
</dbReference>
<reference evidence="4 5" key="1">
    <citation type="journal article" date="2009" name="Stand. Genomic Sci.">
        <title>Complete genome sequence of Pedobacter heparinus type strain (HIM 762-3).</title>
        <authorList>
            <person name="Han C."/>
            <person name="Spring S."/>
            <person name="Lapidus A."/>
            <person name="Del Rio T.G."/>
            <person name="Tice H."/>
            <person name="Copeland A."/>
            <person name="Cheng J.F."/>
            <person name="Lucas S."/>
            <person name="Chen F."/>
            <person name="Nolan M."/>
            <person name="Bruce D."/>
            <person name="Goodwin L."/>
            <person name="Pitluck S."/>
            <person name="Ivanova N."/>
            <person name="Mavromatis K."/>
            <person name="Mikhailova N."/>
            <person name="Pati A."/>
            <person name="Chen A."/>
            <person name="Palaniappan K."/>
            <person name="Land M."/>
            <person name="Hauser L."/>
            <person name="Chang Y.J."/>
            <person name="Jeffries C.C."/>
            <person name="Saunders E."/>
            <person name="Chertkov O."/>
            <person name="Brettin T."/>
            <person name="Goker M."/>
            <person name="Rohde M."/>
            <person name="Bristow J."/>
            <person name="Eisen J.A."/>
            <person name="Markowitz V."/>
            <person name="Hugenholtz P."/>
            <person name="Kyrpides N.C."/>
            <person name="Klenk H.P."/>
            <person name="Detter J.C."/>
        </authorList>
    </citation>
    <scope>NUCLEOTIDE SEQUENCE [LARGE SCALE GENOMIC DNA]</scope>
    <source>
        <strain evidence="5">ATCC 13125 / DSM 2366 / CIP 104194 / JCM 7457 / NBRC 12017 / NCIMB 9290 / NRRL B-14731 / HIM 762-3</strain>
    </source>
</reference>
<gene>
    <name evidence="4" type="ordered locus">Phep_1997</name>
</gene>
<evidence type="ECO:0000313" key="5">
    <source>
        <dbReference type="Proteomes" id="UP000000852"/>
    </source>
</evidence>
<dbReference type="AlphaFoldDB" id="C6XWR0"/>
<dbReference type="eggNOG" id="COG1396">
    <property type="taxonomic scope" value="Bacteria"/>
</dbReference>
<dbReference type="HOGENOM" id="CLU_066192_17_7_10"/>
<dbReference type="GO" id="GO:0005829">
    <property type="term" value="C:cytosol"/>
    <property type="evidence" value="ECO:0007669"/>
    <property type="project" value="TreeGrafter"/>
</dbReference>
<protein>
    <submittedName>
        <fullName evidence="4">Helix-turn-helix domain protein</fullName>
    </submittedName>
</protein>
<feature type="domain" description="HTH cro/C1-type" evidence="3">
    <location>
        <begin position="13"/>
        <end position="67"/>
    </location>
</feature>
<dbReference type="PANTHER" id="PTHR46797">
    <property type="entry name" value="HTH-TYPE TRANSCRIPTIONAL REGULATOR"/>
    <property type="match status" value="1"/>
</dbReference>
<dbReference type="PANTHER" id="PTHR46797:SF1">
    <property type="entry name" value="METHYLPHOSPHONATE SYNTHASE"/>
    <property type="match status" value="1"/>
</dbReference>
<dbReference type="Proteomes" id="UP000000852">
    <property type="component" value="Chromosome"/>
</dbReference>
<evidence type="ECO:0000313" key="4">
    <source>
        <dbReference type="EMBL" id="ACU04204.1"/>
    </source>
</evidence>
<dbReference type="InterPro" id="IPR001387">
    <property type="entry name" value="Cro/C1-type_HTH"/>
</dbReference>
<dbReference type="PROSITE" id="PS50943">
    <property type="entry name" value="HTH_CROC1"/>
    <property type="match status" value="1"/>
</dbReference>
<dbReference type="KEGG" id="phe:Phep_1997"/>
<sequence>MMIMYDINISQKLRALRKNRGWTQSDMAAQLDISVPAYSKIECAQTELTLGRLKLLATILKVKVCWLLDEEEAMLHQENEELKEKLRLTNIEVMGLQKRLLACFEQR</sequence>
<dbReference type="CDD" id="cd00093">
    <property type="entry name" value="HTH_XRE"/>
    <property type="match status" value="1"/>
</dbReference>
<feature type="coiled-coil region" evidence="2">
    <location>
        <begin position="68"/>
        <end position="99"/>
    </location>
</feature>
<accession>C6XWR0</accession>
<evidence type="ECO:0000259" key="3">
    <source>
        <dbReference type="PROSITE" id="PS50943"/>
    </source>
</evidence>
<name>C6XWR0_PEDHD</name>
<evidence type="ECO:0000256" key="2">
    <source>
        <dbReference type="SAM" id="Coils"/>
    </source>
</evidence>
<keyword evidence="2" id="KW-0175">Coiled coil</keyword>
<dbReference type="GO" id="GO:0003677">
    <property type="term" value="F:DNA binding"/>
    <property type="evidence" value="ECO:0007669"/>
    <property type="project" value="UniProtKB-KW"/>
</dbReference>
<dbReference type="STRING" id="485917.Phep_1997"/>
<dbReference type="SMART" id="SM00530">
    <property type="entry name" value="HTH_XRE"/>
    <property type="match status" value="1"/>
</dbReference>
<dbReference type="EMBL" id="CP001681">
    <property type="protein sequence ID" value="ACU04204.1"/>
    <property type="molecule type" value="Genomic_DNA"/>
</dbReference>
<proteinExistence type="predicted"/>
<organism evidence="4 5">
    <name type="scientific">Pedobacter heparinus (strain ATCC 13125 / DSM 2366 / CIP 104194 / JCM 7457 / NBRC 12017 / NCIMB 9290 / NRRL B-14731 / HIM 762-3)</name>
    <dbReference type="NCBI Taxonomy" id="485917"/>
    <lineage>
        <taxon>Bacteria</taxon>
        <taxon>Pseudomonadati</taxon>
        <taxon>Bacteroidota</taxon>
        <taxon>Sphingobacteriia</taxon>
        <taxon>Sphingobacteriales</taxon>
        <taxon>Sphingobacteriaceae</taxon>
        <taxon>Pedobacter</taxon>
    </lineage>
</organism>
<dbReference type="RefSeq" id="WP_015807818.1">
    <property type="nucleotide sequence ID" value="NC_013061.1"/>
</dbReference>
<evidence type="ECO:0000256" key="1">
    <source>
        <dbReference type="ARBA" id="ARBA00023125"/>
    </source>
</evidence>
<dbReference type="SUPFAM" id="SSF47413">
    <property type="entry name" value="lambda repressor-like DNA-binding domains"/>
    <property type="match status" value="1"/>
</dbReference>
<keyword evidence="5" id="KW-1185">Reference proteome</keyword>